<evidence type="ECO:0000313" key="2">
    <source>
        <dbReference type="Proteomes" id="UP000265703"/>
    </source>
</evidence>
<comment type="caution">
    <text evidence="1">The sequence shown here is derived from an EMBL/GenBank/DDBJ whole genome shotgun (WGS) entry which is preliminary data.</text>
</comment>
<keyword evidence="2" id="KW-1185">Reference proteome</keyword>
<sequence length="96" mass="11367">MKNLKLVVHNTINAAYCMLCKTGNQGECTFDILKEEVMWLGAHAFLQILRKKENYHQGVLAHFKEFFEDFWLKNTHLLNSIVDWNLSSIFNEMKKF</sequence>
<accession>A0A397TEM3</accession>
<dbReference type="STRING" id="658196.A0A397TEM3"/>
<dbReference type="EMBL" id="QKYT01000073">
    <property type="protein sequence ID" value="RIA94797.1"/>
    <property type="molecule type" value="Genomic_DNA"/>
</dbReference>
<evidence type="ECO:0000313" key="1">
    <source>
        <dbReference type="EMBL" id="RIA94797.1"/>
    </source>
</evidence>
<dbReference type="Gene3D" id="1.10.357.90">
    <property type="match status" value="1"/>
</dbReference>
<dbReference type="OrthoDB" id="289721at2759"/>
<organism evidence="1 2">
    <name type="scientific">Glomus cerebriforme</name>
    <dbReference type="NCBI Taxonomy" id="658196"/>
    <lineage>
        <taxon>Eukaryota</taxon>
        <taxon>Fungi</taxon>
        <taxon>Fungi incertae sedis</taxon>
        <taxon>Mucoromycota</taxon>
        <taxon>Glomeromycotina</taxon>
        <taxon>Glomeromycetes</taxon>
        <taxon>Glomerales</taxon>
        <taxon>Glomeraceae</taxon>
        <taxon>Glomus</taxon>
    </lineage>
</organism>
<name>A0A397TEM3_9GLOM</name>
<reference evidence="1 2" key="1">
    <citation type="submission" date="2018-06" db="EMBL/GenBank/DDBJ databases">
        <title>Comparative genomics reveals the genomic features of Rhizophagus irregularis, R. cerebriforme, R. diaphanum and Gigaspora rosea, and their symbiotic lifestyle signature.</title>
        <authorList>
            <person name="Morin E."/>
            <person name="San Clemente H."/>
            <person name="Chen E.C.H."/>
            <person name="De La Providencia I."/>
            <person name="Hainaut M."/>
            <person name="Kuo A."/>
            <person name="Kohler A."/>
            <person name="Murat C."/>
            <person name="Tang N."/>
            <person name="Roy S."/>
            <person name="Loubradou J."/>
            <person name="Henrissat B."/>
            <person name="Grigoriev I.V."/>
            <person name="Corradi N."/>
            <person name="Roux C."/>
            <person name="Martin F.M."/>
        </authorList>
    </citation>
    <scope>NUCLEOTIDE SEQUENCE [LARGE SCALE GENOMIC DNA]</scope>
    <source>
        <strain evidence="1 2">DAOM 227022</strain>
    </source>
</reference>
<dbReference type="Proteomes" id="UP000265703">
    <property type="component" value="Unassembled WGS sequence"/>
</dbReference>
<gene>
    <name evidence="1" type="ORF">C1645_533001</name>
</gene>
<proteinExistence type="predicted"/>
<dbReference type="AlphaFoldDB" id="A0A397TEM3"/>
<protein>
    <submittedName>
        <fullName evidence="1">Uncharacterized protein</fullName>
    </submittedName>
</protein>